<dbReference type="EMBL" id="FLRE01000075">
    <property type="protein sequence ID" value="SBT34251.1"/>
    <property type="molecule type" value="Genomic_DNA"/>
</dbReference>
<organism evidence="2 3">
    <name type="scientific">Plasmodium ovale wallikeri</name>
    <dbReference type="NCBI Taxonomy" id="864142"/>
    <lineage>
        <taxon>Eukaryota</taxon>
        <taxon>Sar</taxon>
        <taxon>Alveolata</taxon>
        <taxon>Apicomplexa</taxon>
        <taxon>Aconoidasida</taxon>
        <taxon>Haemosporida</taxon>
        <taxon>Plasmodiidae</taxon>
        <taxon>Plasmodium</taxon>
        <taxon>Plasmodium (Plasmodium)</taxon>
    </lineage>
</organism>
<name>A0A1A8YRI9_PLAOA</name>
<protein>
    <submittedName>
        <fullName evidence="2">Uncharacterized protein</fullName>
    </submittedName>
</protein>
<sequence length="86" mass="9418">MSTTQIGLIGKKAMLIPGGKSKLPVARGSINGEAREKKRRSKGEAKEKQGRSKGEAREKQGRSKGEAREKQRVTTKRVSGKLKTKN</sequence>
<dbReference type="Proteomes" id="UP000078550">
    <property type="component" value="Unassembled WGS sequence"/>
</dbReference>
<evidence type="ECO:0000313" key="3">
    <source>
        <dbReference type="Proteomes" id="UP000078550"/>
    </source>
</evidence>
<gene>
    <name evidence="2" type="ORF">POVWA2_018980</name>
</gene>
<dbReference type="AlphaFoldDB" id="A0A1A8YRI9"/>
<feature type="region of interest" description="Disordered" evidence="1">
    <location>
        <begin position="18"/>
        <end position="86"/>
    </location>
</feature>
<evidence type="ECO:0000256" key="1">
    <source>
        <dbReference type="SAM" id="MobiDB-lite"/>
    </source>
</evidence>
<evidence type="ECO:0000313" key="2">
    <source>
        <dbReference type="EMBL" id="SBT34251.1"/>
    </source>
</evidence>
<feature type="compositionally biased region" description="Basic and acidic residues" evidence="1">
    <location>
        <begin position="42"/>
        <end position="72"/>
    </location>
</feature>
<reference evidence="3" key="1">
    <citation type="submission" date="2016-05" db="EMBL/GenBank/DDBJ databases">
        <authorList>
            <person name="Naeem Raeece"/>
        </authorList>
    </citation>
    <scope>NUCLEOTIDE SEQUENCE [LARGE SCALE GENOMIC DNA]</scope>
</reference>
<feature type="compositionally biased region" description="Basic residues" evidence="1">
    <location>
        <begin position="73"/>
        <end position="86"/>
    </location>
</feature>
<accession>A0A1A8YRI9</accession>
<proteinExistence type="predicted"/>